<dbReference type="Proteomes" id="UP000680865">
    <property type="component" value="Unassembled WGS sequence"/>
</dbReference>
<feature type="transmembrane region" description="Helical" evidence="7">
    <location>
        <begin position="155"/>
        <end position="173"/>
    </location>
</feature>
<evidence type="ECO:0000256" key="5">
    <source>
        <dbReference type="ARBA" id="ARBA00022989"/>
    </source>
</evidence>
<dbReference type="GO" id="GO:0140359">
    <property type="term" value="F:ABC-type transporter activity"/>
    <property type="evidence" value="ECO:0007669"/>
    <property type="project" value="InterPro"/>
</dbReference>
<evidence type="ECO:0000313" key="10">
    <source>
        <dbReference type="EMBL" id="GIM73576.1"/>
    </source>
</evidence>
<dbReference type="SMART" id="SM00382">
    <property type="entry name" value="AAA"/>
    <property type="match status" value="1"/>
</dbReference>
<dbReference type="PANTHER" id="PTHR24221">
    <property type="entry name" value="ATP-BINDING CASSETTE SUB-FAMILY B"/>
    <property type="match status" value="1"/>
</dbReference>
<dbReference type="SUPFAM" id="SSF52540">
    <property type="entry name" value="P-loop containing nucleoside triphosphate hydrolases"/>
    <property type="match status" value="1"/>
</dbReference>
<feature type="domain" description="ABC transporter" evidence="8">
    <location>
        <begin position="329"/>
        <end position="571"/>
    </location>
</feature>
<dbReference type="GO" id="GO:0005886">
    <property type="term" value="C:plasma membrane"/>
    <property type="evidence" value="ECO:0007669"/>
    <property type="project" value="UniProtKB-SubCell"/>
</dbReference>
<dbReference type="GO" id="GO:0034040">
    <property type="term" value="F:ATPase-coupled lipid transmembrane transporter activity"/>
    <property type="evidence" value="ECO:0007669"/>
    <property type="project" value="TreeGrafter"/>
</dbReference>
<dbReference type="InterPro" id="IPR039421">
    <property type="entry name" value="Type_1_exporter"/>
</dbReference>
<gene>
    <name evidence="10" type="ORF">Aco04nite_36010</name>
</gene>
<keyword evidence="11" id="KW-1185">Reference proteome</keyword>
<dbReference type="GO" id="GO:0005524">
    <property type="term" value="F:ATP binding"/>
    <property type="evidence" value="ECO:0007669"/>
    <property type="project" value="UniProtKB-KW"/>
</dbReference>
<comment type="subcellular location">
    <subcellularLocation>
        <location evidence="1">Cell membrane</location>
        <topology evidence="1">Multi-pass membrane protein</topology>
    </subcellularLocation>
</comment>
<dbReference type="SUPFAM" id="SSF90123">
    <property type="entry name" value="ABC transporter transmembrane region"/>
    <property type="match status" value="1"/>
</dbReference>
<dbReference type="Gene3D" id="1.20.1560.10">
    <property type="entry name" value="ABC transporter type 1, transmembrane domain"/>
    <property type="match status" value="1"/>
</dbReference>
<proteinExistence type="predicted"/>
<feature type="transmembrane region" description="Helical" evidence="7">
    <location>
        <begin position="235"/>
        <end position="260"/>
    </location>
</feature>
<dbReference type="EMBL" id="BOQP01000017">
    <property type="protein sequence ID" value="GIM73576.1"/>
    <property type="molecule type" value="Genomic_DNA"/>
</dbReference>
<sequence>MLRHVTGLSWRVDRRATVLLGVLIVAQGGVVAATGVGQRLLVDSAGGHNSGALAAAVVLGALAYGAGSAVGRVQNNIMIYLNGRSDLALSEEIQRTVAEIPTVVHVEHAPHLDRINRLRRTSGALAALPWAVLGAVATTAGLALSIGLLIAVSPWLALLAVVAVPLLPASRWADRVLREARDDAAELLRHEQELHNLSDTPEVLLNGSGDELDRRARQLWEAAARREATARLRGLAVQTAGWLCYSGAVLAAILAVGTLIREGRATTGDAVLLITFATQLLFQLRAVLDSVSTVADSGQAAEHYFWLNAYASRFRLRAAPPPERLREGIRLSGVAFRYPGVAQDALHDIDLDLPAGTTMAVVGANGAGKSTLVKLLCGTYEPTAGTITADGVTVEPAGWQRGVAAVFQDFAEPYLAVREAVGIGDVQRLHDAGAVTDAVERADAAEVVGRLPDGLETQLGPFLNGAGLSTGQWQRLALARSLMRAGPVCVVLDEPSAALDPLAEHEMFLRFAAQVDTARHRGAVTVLVSHRFTTVRMADVIVVLDAGRITERGTHADLMAADGIYAGLYTLQQAAYR</sequence>
<accession>A0A919SK68</accession>
<dbReference type="PROSITE" id="PS50929">
    <property type="entry name" value="ABC_TM1F"/>
    <property type="match status" value="1"/>
</dbReference>
<evidence type="ECO:0000256" key="1">
    <source>
        <dbReference type="ARBA" id="ARBA00004651"/>
    </source>
</evidence>
<feature type="domain" description="ABC transmembrane type-1" evidence="9">
    <location>
        <begin position="18"/>
        <end position="296"/>
    </location>
</feature>
<keyword evidence="6 7" id="KW-0472">Membrane</keyword>
<evidence type="ECO:0000256" key="4">
    <source>
        <dbReference type="ARBA" id="ARBA00022840"/>
    </source>
</evidence>
<evidence type="ECO:0000259" key="8">
    <source>
        <dbReference type="PROSITE" id="PS50893"/>
    </source>
</evidence>
<keyword evidence="3" id="KW-0547">Nucleotide-binding</keyword>
<dbReference type="InterPro" id="IPR036640">
    <property type="entry name" value="ABC1_TM_sf"/>
</dbReference>
<protein>
    <submittedName>
        <fullName evidence="10">ABC transporter permease</fullName>
    </submittedName>
</protein>
<evidence type="ECO:0000256" key="2">
    <source>
        <dbReference type="ARBA" id="ARBA00022692"/>
    </source>
</evidence>
<keyword evidence="5 7" id="KW-1133">Transmembrane helix</keyword>
<feature type="transmembrane region" description="Helical" evidence="7">
    <location>
        <begin position="51"/>
        <end position="71"/>
    </location>
</feature>
<evidence type="ECO:0000259" key="9">
    <source>
        <dbReference type="PROSITE" id="PS50929"/>
    </source>
</evidence>
<dbReference type="PROSITE" id="PS50893">
    <property type="entry name" value="ABC_TRANSPORTER_2"/>
    <property type="match status" value="1"/>
</dbReference>
<reference evidence="10" key="1">
    <citation type="submission" date="2021-03" db="EMBL/GenBank/DDBJ databases">
        <title>Whole genome shotgun sequence of Actinoplanes consettensis NBRC 14913.</title>
        <authorList>
            <person name="Komaki H."/>
            <person name="Tamura T."/>
        </authorList>
    </citation>
    <scope>NUCLEOTIDE SEQUENCE</scope>
    <source>
        <strain evidence="10">NBRC 14913</strain>
    </source>
</reference>
<dbReference type="InterPro" id="IPR003593">
    <property type="entry name" value="AAA+_ATPase"/>
</dbReference>
<dbReference type="InterPro" id="IPR003439">
    <property type="entry name" value="ABC_transporter-like_ATP-bd"/>
</dbReference>
<evidence type="ECO:0000256" key="3">
    <source>
        <dbReference type="ARBA" id="ARBA00022741"/>
    </source>
</evidence>
<evidence type="ECO:0000256" key="7">
    <source>
        <dbReference type="SAM" id="Phobius"/>
    </source>
</evidence>
<dbReference type="InterPro" id="IPR027417">
    <property type="entry name" value="P-loop_NTPase"/>
</dbReference>
<dbReference type="AlphaFoldDB" id="A0A919SK68"/>
<keyword evidence="2 7" id="KW-0812">Transmembrane</keyword>
<feature type="transmembrane region" description="Helical" evidence="7">
    <location>
        <begin position="124"/>
        <end position="149"/>
    </location>
</feature>
<dbReference type="Pfam" id="PF00005">
    <property type="entry name" value="ABC_tran"/>
    <property type="match status" value="1"/>
</dbReference>
<dbReference type="PANTHER" id="PTHR24221:SF654">
    <property type="entry name" value="ATP-BINDING CASSETTE SUB-FAMILY B MEMBER 6"/>
    <property type="match status" value="1"/>
</dbReference>
<dbReference type="GO" id="GO:0016887">
    <property type="term" value="F:ATP hydrolysis activity"/>
    <property type="evidence" value="ECO:0007669"/>
    <property type="project" value="InterPro"/>
</dbReference>
<organism evidence="10 11">
    <name type="scientific">Winogradskya consettensis</name>
    <dbReference type="NCBI Taxonomy" id="113560"/>
    <lineage>
        <taxon>Bacteria</taxon>
        <taxon>Bacillati</taxon>
        <taxon>Actinomycetota</taxon>
        <taxon>Actinomycetes</taxon>
        <taxon>Micromonosporales</taxon>
        <taxon>Micromonosporaceae</taxon>
        <taxon>Winogradskya</taxon>
    </lineage>
</organism>
<evidence type="ECO:0000313" key="11">
    <source>
        <dbReference type="Proteomes" id="UP000680865"/>
    </source>
</evidence>
<name>A0A919SK68_9ACTN</name>
<dbReference type="InterPro" id="IPR011527">
    <property type="entry name" value="ABC1_TM_dom"/>
</dbReference>
<comment type="caution">
    <text evidence="10">The sequence shown here is derived from an EMBL/GenBank/DDBJ whole genome shotgun (WGS) entry which is preliminary data.</text>
</comment>
<keyword evidence="4" id="KW-0067">ATP-binding</keyword>
<evidence type="ECO:0000256" key="6">
    <source>
        <dbReference type="ARBA" id="ARBA00023136"/>
    </source>
</evidence>
<dbReference type="Gene3D" id="3.40.50.300">
    <property type="entry name" value="P-loop containing nucleotide triphosphate hydrolases"/>
    <property type="match status" value="1"/>
</dbReference>